<dbReference type="InterPro" id="IPR013083">
    <property type="entry name" value="Znf_RING/FYVE/PHD"/>
</dbReference>
<dbReference type="Pfam" id="PF00628">
    <property type="entry name" value="PHD"/>
    <property type="match status" value="1"/>
</dbReference>
<gene>
    <name evidence="7" type="ORF">Pmar_PMAR020865</name>
</gene>
<proteinExistence type="predicted"/>
<feature type="domain" description="PHD-type" evidence="6">
    <location>
        <begin position="1240"/>
        <end position="1291"/>
    </location>
</feature>
<feature type="region of interest" description="Disordered" evidence="5">
    <location>
        <begin position="479"/>
        <end position="500"/>
    </location>
</feature>
<keyword evidence="3" id="KW-0862">Zinc</keyword>
<dbReference type="InterPro" id="IPR019787">
    <property type="entry name" value="Znf_PHD-finger"/>
</dbReference>
<dbReference type="PROSITE" id="PS50016">
    <property type="entry name" value="ZF_PHD_2"/>
    <property type="match status" value="1"/>
</dbReference>
<dbReference type="Proteomes" id="UP000007800">
    <property type="component" value="Unassembled WGS sequence"/>
</dbReference>
<reference evidence="7 8" key="1">
    <citation type="submission" date="2008-07" db="EMBL/GenBank/DDBJ databases">
        <authorList>
            <person name="El-Sayed N."/>
            <person name="Caler E."/>
            <person name="Inman J."/>
            <person name="Amedeo P."/>
            <person name="Hass B."/>
            <person name="Wortman J."/>
        </authorList>
    </citation>
    <scope>NUCLEOTIDE SEQUENCE [LARGE SCALE GENOMIC DNA]</scope>
    <source>
        <strain evidence="8">ATCC 50983 / TXsc</strain>
    </source>
</reference>
<keyword evidence="1" id="KW-0479">Metal-binding</keyword>
<evidence type="ECO:0000256" key="5">
    <source>
        <dbReference type="SAM" id="MobiDB-lite"/>
    </source>
</evidence>
<dbReference type="SUPFAM" id="SSF57903">
    <property type="entry name" value="FYVE/PHD zinc finger"/>
    <property type="match status" value="1"/>
</dbReference>
<dbReference type="Gene3D" id="3.30.40.10">
    <property type="entry name" value="Zinc/RING finger domain, C3HC4 (zinc finger)"/>
    <property type="match status" value="1"/>
</dbReference>
<evidence type="ECO:0000256" key="3">
    <source>
        <dbReference type="ARBA" id="ARBA00022833"/>
    </source>
</evidence>
<keyword evidence="8" id="KW-1185">Reference proteome</keyword>
<dbReference type="InterPro" id="IPR011011">
    <property type="entry name" value="Znf_FYVE_PHD"/>
</dbReference>
<dbReference type="RefSeq" id="XP_002782288.1">
    <property type="nucleotide sequence ID" value="XM_002782242.1"/>
</dbReference>
<evidence type="ECO:0000256" key="1">
    <source>
        <dbReference type="ARBA" id="ARBA00022723"/>
    </source>
</evidence>
<sequence>MGPTEAFEARVAQGRWREEERDQLVREGEALEVIPASALRRLSISKSAAVEEGELGDPTSSNDPELLEWVRKARGKIESGKRSRIPLHTVEELLEDFKSRALEADTAEAHRLLVALEEGKEAATMWRERASRALAVDEGGGLEGRVVLEEIAQSGITKAVDLSECLRNLKVAVEVAEEWERKAEAAVKNWEGPRTGLGEGPAGIGSAFMENLVEEIRLVGVYDFEVAVAGKGGNFNFPRPAGGLRALSFLFMDYMRTGICGTKAEQEDLEGLLAAMKEEVWGWDVRKAVAAVPLSSSSLERLSESYPKSLKILQKSEGRGRVSLADLPLLGAADFEHTLVEIEKVCTFLMESLPIWEEEWQVTSSVIGNGEKKLEESPNPSLAEAVVEYTPYRVRDSTVEGEWDFISTLADVEAACRSLLEISQPIDISGWQHLSRVLREIDSNLVQVPELLARVDEIVAENYELERRTLQLVRELEKSREDVKEEETEESPKEEVETKKRKAAEGLEGLSLFGQLLSLLEAVDRSRSRIEAFENSLRSLVNTLLEWQRRARELFHWDDKEKRMEGYEKPSLEAVRRYVEELEADPVLKGFANRVFLMQVGFISGAIGAEEAAKEWQVELGDLLAKKEEADSEAHFSLAALRKMMTQLEGFDVAVPVDVEFTRAAAEADQWYSFYLSRRSRKKKISLQSAEEVIRAAAIEDAQFAKCRELIAASEEWRSLSRHIAETKENWQKSMAAIVDSYTKRIIAGSPGRNNEGENGTETVEDHLRSLLAESKKLPVQGGADTWLSRELRARSDNEKLSEALTDPECTLERARQICLSVDAPSTRVLKSPGSEESFTEGPAECPPELRHAAFTCDGHLLSELERAVEEAATLEGQIHRYLEHTSEVAENEDAVVDEDVNSVIELAVREAIVSGRVHPGADGVPDYAYPLPLYYPSKKHARRSKALELLSTETPSESLPYSMRILDLVPWDAPRVSRVEPPVEVEIRKRRRILATMTAEQRRTEKETLMRRLQNPKPTVSDCIALLAWSRRLRLKVPDVKKIYKVLVYTMRSVRAILRRFKVLRPSSVKGASSADCEPWETRLNMEVQSGVVEGATADDDEQTKPLVMVTVDDLLEVLLKIDRLPLALVIEYRVVTIIEAAFDWRVRAQCLVHNLGLDRTRPRPWVGDRRTLEYWATHNLRCTDIFEHPERVPDAPLLPRACDNPVLAPPVEDYIRNTMQMRFFYIVECCRHFSTVYTDMCEICNVVTTLYTDTDAWITCDVCDKWYHQKCAGVSPDATSFTCPTCSNGTIAAAGSDLSLQPGFAIIRQTYDESLQPPLDAFSFEERDVLARTIKQRQRIGRF</sequence>
<dbReference type="InterPro" id="IPR019786">
    <property type="entry name" value="Zinc_finger_PHD-type_CS"/>
</dbReference>
<evidence type="ECO:0000256" key="4">
    <source>
        <dbReference type="PROSITE-ProRule" id="PRU00146"/>
    </source>
</evidence>
<accession>C5KN49</accession>
<evidence type="ECO:0000313" key="8">
    <source>
        <dbReference type="Proteomes" id="UP000007800"/>
    </source>
</evidence>
<name>C5KN49_PERM5</name>
<dbReference type="GO" id="GO:0008270">
    <property type="term" value="F:zinc ion binding"/>
    <property type="evidence" value="ECO:0007669"/>
    <property type="project" value="UniProtKB-KW"/>
</dbReference>
<evidence type="ECO:0000313" key="7">
    <source>
        <dbReference type="EMBL" id="EER14083.1"/>
    </source>
</evidence>
<organism evidence="8">
    <name type="scientific">Perkinsus marinus (strain ATCC 50983 / TXsc)</name>
    <dbReference type="NCBI Taxonomy" id="423536"/>
    <lineage>
        <taxon>Eukaryota</taxon>
        <taxon>Sar</taxon>
        <taxon>Alveolata</taxon>
        <taxon>Perkinsozoa</taxon>
        <taxon>Perkinsea</taxon>
        <taxon>Perkinsida</taxon>
        <taxon>Perkinsidae</taxon>
        <taxon>Perkinsus</taxon>
    </lineage>
</organism>
<evidence type="ECO:0000256" key="2">
    <source>
        <dbReference type="ARBA" id="ARBA00022771"/>
    </source>
</evidence>
<evidence type="ECO:0000259" key="6">
    <source>
        <dbReference type="PROSITE" id="PS50016"/>
    </source>
</evidence>
<dbReference type="EMBL" id="GG674563">
    <property type="protein sequence ID" value="EER14083.1"/>
    <property type="molecule type" value="Genomic_DNA"/>
</dbReference>
<keyword evidence="2 4" id="KW-0863">Zinc-finger</keyword>
<dbReference type="OrthoDB" id="436852at2759"/>
<dbReference type="InParanoid" id="C5KN49"/>
<protein>
    <recommendedName>
        <fullName evidence="6">PHD-type domain-containing protein</fullName>
    </recommendedName>
</protein>
<dbReference type="SMART" id="SM00249">
    <property type="entry name" value="PHD"/>
    <property type="match status" value="1"/>
</dbReference>
<dbReference type="GeneID" id="9059955"/>
<dbReference type="InterPro" id="IPR001965">
    <property type="entry name" value="Znf_PHD"/>
</dbReference>
<dbReference type="CDD" id="cd15517">
    <property type="entry name" value="PHD_TCF19_like"/>
    <property type="match status" value="1"/>
</dbReference>
<dbReference type="PROSITE" id="PS01359">
    <property type="entry name" value="ZF_PHD_1"/>
    <property type="match status" value="1"/>
</dbReference>